<reference evidence="3 4" key="1">
    <citation type="submission" date="2022-05" db="EMBL/GenBank/DDBJ databases">
        <authorList>
            <consortium name="Genoscope - CEA"/>
            <person name="William W."/>
        </authorList>
    </citation>
    <scope>NUCLEOTIDE SEQUENCE [LARGE SCALE GENOMIC DNA]</scope>
</reference>
<gene>
    <name evidence="3" type="ORF">PLOB_00012895</name>
</gene>
<dbReference type="Proteomes" id="UP001159405">
    <property type="component" value="Unassembled WGS sequence"/>
</dbReference>
<feature type="region of interest" description="Disordered" evidence="2">
    <location>
        <begin position="23"/>
        <end position="54"/>
    </location>
</feature>
<evidence type="ECO:0000256" key="1">
    <source>
        <dbReference type="SAM" id="Coils"/>
    </source>
</evidence>
<feature type="compositionally biased region" description="Basic residues" evidence="2">
    <location>
        <begin position="175"/>
        <end position="189"/>
    </location>
</feature>
<feature type="region of interest" description="Disordered" evidence="2">
    <location>
        <begin position="162"/>
        <end position="198"/>
    </location>
</feature>
<dbReference type="EMBL" id="CALNXK010000172">
    <property type="protein sequence ID" value="CAH3172374.1"/>
    <property type="molecule type" value="Genomic_DNA"/>
</dbReference>
<name>A0ABN8QZ79_9CNID</name>
<keyword evidence="1" id="KW-0175">Coiled coil</keyword>
<proteinExistence type="predicted"/>
<evidence type="ECO:0000313" key="3">
    <source>
        <dbReference type="EMBL" id="CAH3172374.1"/>
    </source>
</evidence>
<organism evidence="3 4">
    <name type="scientific">Porites lobata</name>
    <dbReference type="NCBI Taxonomy" id="104759"/>
    <lineage>
        <taxon>Eukaryota</taxon>
        <taxon>Metazoa</taxon>
        <taxon>Cnidaria</taxon>
        <taxon>Anthozoa</taxon>
        <taxon>Hexacorallia</taxon>
        <taxon>Scleractinia</taxon>
        <taxon>Fungiina</taxon>
        <taxon>Poritidae</taxon>
        <taxon>Porites</taxon>
    </lineage>
</organism>
<feature type="compositionally biased region" description="Basic and acidic residues" evidence="2">
    <location>
        <begin position="162"/>
        <end position="174"/>
    </location>
</feature>
<keyword evidence="4" id="KW-1185">Reference proteome</keyword>
<feature type="region of interest" description="Disordered" evidence="2">
    <location>
        <begin position="214"/>
        <end position="244"/>
    </location>
</feature>
<evidence type="ECO:0000313" key="4">
    <source>
        <dbReference type="Proteomes" id="UP001159405"/>
    </source>
</evidence>
<feature type="compositionally biased region" description="Acidic residues" evidence="2">
    <location>
        <begin position="222"/>
        <end position="231"/>
    </location>
</feature>
<evidence type="ECO:0000256" key="2">
    <source>
        <dbReference type="SAM" id="MobiDB-lite"/>
    </source>
</evidence>
<feature type="compositionally biased region" description="Basic and acidic residues" evidence="2">
    <location>
        <begin position="38"/>
        <end position="47"/>
    </location>
</feature>
<accession>A0ABN8QZ79</accession>
<feature type="coiled-coil region" evidence="1">
    <location>
        <begin position="59"/>
        <end position="86"/>
    </location>
</feature>
<protein>
    <submittedName>
        <fullName evidence="3">Uncharacterized protein</fullName>
    </submittedName>
</protein>
<comment type="caution">
    <text evidence="3">The sequence shown here is derived from an EMBL/GenBank/DDBJ whole genome shotgun (WGS) entry which is preliminary data.</text>
</comment>
<feature type="compositionally biased region" description="Polar residues" evidence="2">
    <location>
        <begin position="23"/>
        <end position="34"/>
    </location>
</feature>
<sequence>MSVIREAGKIDSHFFEFKRTFVGSSSPDQASRMATPSVEREQTDQETPRTVPETQRDLVRRLLGEVSEMRKENQQLQSEVATLKANVTKRRLFRQPKDNDPECSNAIRKVYQACFSFDSPGNQAVAKRVLCEVRSLYGKGKWKKAVIRDAVRKHWRSIRDDETRKAKGKFEEHRRQAKRGNRLKRKLSRRLSSLENNTALSEGDKVKAREILSSPNAVDYMSSEESDPGDTTEERSRGPKPRKIKKLSWERSKLKNIKEILDECYLSGLNAKQRRTSARVSRCEEVSPRPCPVDGPRWAVRSQ</sequence>